<evidence type="ECO:0000313" key="2">
    <source>
        <dbReference type="EMBL" id="KAA1118089.1"/>
    </source>
</evidence>
<feature type="compositionally biased region" description="Polar residues" evidence="1">
    <location>
        <begin position="7"/>
        <end position="25"/>
    </location>
</feature>
<sequence length="78" mass="8551">MIIEKLQQPTTKGISFAKNSTSTPTIHPFNPNGTLAPVIKDRDNNQCPSCLRPLDDKLLVLIPTVNQAHNSPFLSTPN</sequence>
<dbReference type="AlphaFoldDB" id="A0A5B0QYA2"/>
<keyword evidence="3" id="KW-1185">Reference proteome</keyword>
<feature type="region of interest" description="Disordered" evidence="1">
    <location>
        <begin position="1"/>
        <end position="34"/>
    </location>
</feature>
<organism evidence="2 3">
    <name type="scientific">Puccinia graminis f. sp. tritici</name>
    <dbReference type="NCBI Taxonomy" id="56615"/>
    <lineage>
        <taxon>Eukaryota</taxon>
        <taxon>Fungi</taxon>
        <taxon>Dikarya</taxon>
        <taxon>Basidiomycota</taxon>
        <taxon>Pucciniomycotina</taxon>
        <taxon>Pucciniomycetes</taxon>
        <taxon>Pucciniales</taxon>
        <taxon>Pucciniaceae</taxon>
        <taxon>Puccinia</taxon>
    </lineage>
</organism>
<dbReference type="EMBL" id="VSWC01000002">
    <property type="protein sequence ID" value="KAA1118089.1"/>
    <property type="molecule type" value="Genomic_DNA"/>
</dbReference>
<accession>A0A5B0QYA2</accession>
<protein>
    <submittedName>
        <fullName evidence="2">Uncharacterized protein</fullName>
    </submittedName>
</protein>
<reference evidence="2 3" key="1">
    <citation type="submission" date="2019-05" db="EMBL/GenBank/DDBJ databases">
        <title>Emergence of the Ug99 lineage of the wheat stem rust pathogen through somatic hybridization.</title>
        <authorList>
            <person name="Li F."/>
            <person name="Upadhyaya N.M."/>
            <person name="Sperschneider J."/>
            <person name="Matny O."/>
            <person name="Nguyen-Phuc H."/>
            <person name="Mago R."/>
            <person name="Raley C."/>
            <person name="Miller M.E."/>
            <person name="Silverstein K.A.T."/>
            <person name="Henningsen E."/>
            <person name="Hirsch C.D."/>
            <person name="Visser B."/>
            <person name="Pretorius Z.A."/>
            <person name="Steffenson B.J."/>
            <person name="Schwessinger B."/>
            <person name="Dodds P.N."/>
            <person name="Figueroa M."/>
        </authorList>
    </citation>
    <scope>NUCLEOTIDE SEQUENCE [LARGE SCALE GENOMIC DNA]</scope>
    <source>
        <strain evidence="2">21-0</strain>
    </source>
</reference>
<name>A0A5B0QYA2_PUCGR</name>
<evidence type="ECO:0000313" key="3">
    <source>
        <dbReference type="Proteomes" id="UP000324748"/>
    </source>
</evidence>
<gene>
    <name evidence="2" type="ORF">PGT21_031139</name>
</gene>
<dbReference type="Proteomes" id="UP000324748">
    <property type="component" value="Unassembled WGS sequence"/>
</dbReference>
<proteinExistence type="predicted"/>
<comment type="caution">
    <text evidence="2">The sequence shown here is derived from an EMBL/GenBank/DDBJ whole genome shotgun (WGS) entry which is preliminary data.</text>
</comment>
<evidence type="ECO:0000256" key="1">
    <source>
        <dbReference type="SAM" id="MobiDB-lite"/>
    </source>
</evidence>